<dbReference type="PANTHER" id="PTHR43674">
    <property type="entry name" value="NITRILASE C965.09-RELATED"/>
    <property type="match status" value="1"/>
</dbReference>
<sequence length="446" mass="48419">MPDGAPPSTTPRPARLIAVQPKWHARDFISARAFRRWMHAQLHAAQPHLALDRPNLVVLTELNGMPLVLRDAPLAVLSGRFRTAAALLALKHLPVVLTLMVRERVSPIRAVQLARIDANARLYLDTCRDLARTHGVYLACGSTTLPHYQQRDRTLRRHGPGLYNQAILLDPHGQLISATDKVHLTPDEERGGLDLTPGALRDVRVVPTPVGDLGVATSLDAFRADVIEQLEAQGCTVMLQPDANGSPWTAPEGLPPDPTCIRDQPVAWLESAWQVTQRGDSIRYAVNPMCVGNLLDLTFDGQSAITGPAEEAPRARSYVLTPPRPGFLALMPWVRDHADPPTLRRAGQALSARSAHPHENQYRTGVLHADVTLPPSRVSTPPPTPHEVALAAYLRGEATLPTPPATRAARVLWPAALLVATALAARPGRRAALLALTVPLALLALR</sequence>
<dbReference type="Pfam" id="PF00795">
    <property type="entry name" value="CN_hydrolase"/>
    <property type="match status" value="1"/>
</dbReference>
<dbReference type="GO" id="GO:0016746">
    <property type="term" value="F:acyltransferase activity"/>
    <property type="evidence" value="ECO:0007669"/>
    <property type="project" value="UniProtKB-KW"/>
</dbReference>
<dbReference type="AlphaFoldDB" id="E8U5C1"/>
<dbReference type="KEGG" id="dmr:Deima_0601"/>
<reference evidence="4" key="2">
    <citation type="submission" date="2011-01" db="EMBL/GenBank/DDBJ databases">
        <title>The complete genome of Deinococcus maricopensis DSM 21211.</title>
        <authorList>
            <consortium name="US DOE Joint Genome Institute (JGI-PGF)"/>
            <person name="Lucas S."/>
            <person name="Copeland A."/>
            <person name="Lapidus A."/>
            <person name="Goodwin L."/>
            <person name="Pitluck S."/>
            <person name="Kyrpides N."/>
            <person name="Mavromatis K."/>
            <person name="Pagani I."/>
            <person name="Ivanova N."/>
            <person name="Ovchinnikova G."/>
            <person name="Zeytun A."/>
            <person name="Detter J.C."/>
            <person name="Han C."/>
            <person name="Land M."/>
            <person name="Hauser L."/>
            <person name="Markowitz V."/>
            <person name="Cheng J.-F."/>
            <person name="Hugenholtz P."/>
            <person name="Woyke T."/>
            <person name="Wu D."/>
            <person name="Pukall R."/>
            <person name="Gehrich-Schroeter G."/>
            <person name="Brambilla E."/>
            <person name="Klenk H.-P."/>
            <person name="Eisen J.A."/>
        </authorList>
    </citation>
    <scope>NUCLEOTIDE SEQUENCE [LARGE SCALE GENOMIC DNA]</scope>
    <source>
        <strain evidence="4">DSM 21211 / LMG 22137 / NRRL B-23946 / LB-34</strain>
    </source>
</reference>
<name>E8U5C1_DEIML</name>
<dbReference type="HOGENOM" id="CLU_656761_0_0_0"/>
<dbReference type="Gene3D" id="3.60.110.10">
    <property type="entry name" value="Carbon-nitrogen hydrolase"/>
    <property type="match status" value="1"/>
</dbReference>
<keyword evidence="3" id="KW-0012">Acyltransferase</keyword>
<dbReference type="SUPFAM" id="SSF56317">
    <property type="entry name" value="Carbon-nitrogen hydrolase"/>
    <property type="match status" value="1"/>
</dbReference>
<dbReference type="RefSeq" id="WP_013555765.1">
    <property type="nucleotide sequence ID" value="NC_014958.1"/>
</dbReference>
<dbReference type="eggNOG" id="COG0388">
    <property type="taxonomic scope" value="Bacteria"/>
</dbReference>
<dbReference type="InterPro" id="IPR050345">
    <property type="entry name" value="Aliph_Amidase/BUP"/>
</dbReference>
<keyword evidence="4" id="KW-1185">Reference proteome</keyword>
<gene>
    <name evidence="3" type="ordered locus">Deima_0601</name>
</gene>
<keyword evidence="1" id="KW-0378">Hydrolase</keyword>
<evidence type="ECO:0000313" key="3">
    <source>
        <dbReference type="EMBL" id="ADV66260.1"/>
    </source>
</evidence>
<dbReference type="STRING" id="709986.Deima_0601"/>
<dbReference type="OrthoDB" id="9811121at2"/>
<keyword evidence="3" id="KW-0808">Transferase</keyword>
<protein>
    <submittedName>
        <fullName evidence="3">Nitrilase/cyanide hydratase and apolipoprotein N-acyltransferase</fullName>
    </submittedName>
</protein>
<dbReference type="PANTHER" id="PTHR43674:SF13">
    <property type="entry name" value="CN HYDROLASE DOMAIN-CONTAINING PROTEIN"/>
    <property type="match status" value="1"/>
</dbReference>
<dbReference type="InterPro" id="IPR036526">
    <property type="entry name" value="C-N_Hydrolase_sf"/>
</dbReference>
<evidence type="ECO:0000259" key="2">
    <source>
        <dbReference type="Pfam" id="PF00795"/>
    </source>
</evidence>
<accession>E8U5C1</accession>
<dbReference type="EMBL" id="CP002454">
    <property type="protein sequence ID" value="ADV66260.1"/>
    <property type="molecule type" value="Genomic_DNA"/>
</dbReference>
<evidence type="ECO:0000313" key="4">
    <source>
        <dbReference type="Proteomes" id="UP000008635"/>
    </source>
</evidence>
<dbReference type="InterPro" id="IPR003010">
    <property type="entry name" value="C-N_Hydrolase"/>
</dbReference>
<evidence type="ECO:0000256" key="1">
    <source>
        <dbReference type="ARBA" id="ARBA00022801"/>
    </source>
</evidence>
<dbReference type="GO" id="GO:0016811">
    <property type="term" value="F:hydrolase activity, acting on carbon-nitrogen (but not peptide) bonds, in linear amides"/>
    <property type="evidence" value="ECO:0007669"/>
    <property type="project" value="TreeGrafter"/>
</dbReference>
<proteinExistence type="predicted"/>
<reference evidence="3 4" key="1">
    <citation type="journal article" date="2011" name="Stand. Genomic Sci.">
        <title>Complete genome sequence of Deinococcus maricopensis type strain (LB-34).</title>
        <authorList>
            <person name="Pukall R."/>
            <person name="Zeytun A."/>
            <person name="Lucas S."/>
            <person name="Lapidus A."/>
            <person name="Hammon N."/>
            <person name="Deshpande S."/>
            <person name="Nolan M."/>
            <person name="Cheng J.F."/>
            <person name="Pitluck S."/>
            <person name="Liolios K."/>
            <person name="Pagani I."/>
            <person name="Mikhailova N."/>
            <person name="Ivanova N."/>
            <person name="Mavromatis K."/>
            <person name="Pati A."/>
            <person name="Tapia R."/>
            <person name="Han C."/>
            <person name="Goodwin L."/>
            <person name="Chen A."/>
            <person name="Palaniappan K."/>
            <person name="Land M."/>
            <person name="Hauser L."/>
            <person name="Chang Y.J."/>
            <person name="Jeffries C.D."/>
            <person name="Brambilla E.M."/>
            <person name="Rohde M."/>
            <person name="Goker M."/>
            <person name="Detter J.C."/>
            <person name="Woyke T."/>
            <person name="Bristow J."/>
            <person name="Eisen J.A."/>
            <person name="Markowitz V."/>
            <person name="Hugenholtz P."/>
            <person name="Kyrpides N.C."/>
            <person name="Klenk H.P."/>
        </authorList>
    </citation>
    <scope>NUCLEOTIDE SEQUENCE [LARGE SCALE GENOMIC DNA]</scope>
    <source>
        <strain evidence="4">DSM 21211 / LMG 22137 / NRRL B-23946 / LB-34</strain>
    </source>
</reference>
<keyword evidence="3" id="KW-0449">Lipoprotein</keyword>
<organism evidence="3 4">
    <name type="scientific">Deinococcus maricopensis (strain DSM 21211 / LMG 22137 / NRRL B-23946 / LB-34)</name>
    <dbReference type="NCBI Taxonomy" id="709986"/>
    <lineage>
        <taxon>Bacteria</taxon>
        <taxon>Thermotogati</taxon>
        <taxon>Deinococcota</taxon>
        <taxon>Deinococci</taxon>
        <taxon>Deinococcales</taxon>
        <taxon>Deinococcaceae</taxon>
        <taxon>Deinococcus</taxon>
    </lineage>
</organism>
<dbReference type="Proteomes" id="UP000008635">
    <property type="component" value="Chromosome"/>
</dbReference>
<feature type="domain" description="CN hydrolase" evidence="2">
    <location>
        <begin position="123"/>
        <end position="308"/>
    </location>
</feature>